<evidence type="ECO:0000256" key="5">
    <source>
        <dbReference type="SAM" id="MobiDB-lite"/>
    </source>
</evidence>
<dbReference type="PROSITE" id="PS01185">
    <property type="entry name" value="CTCK_1"/>
    <property type="match status" value="1"/>
</dbReference>
<evidence type="ECO:0000313" key="8">
    <source>
        <dbReference type="Proteomes" id="UP001162480"/>
    </source>
</evidence>
<gene>
    <name evidence="7" type="ORF">OCTVUL_1B030370</name>
</gene>
<dbReference type="EMBL" id="OX597823">
    <property type="protein sequence ID" value="CAI9729263.1"/>
    <property type="molecule type" value="Genomic_DNA"/>
</dbReference>
<evidence type="ECO:0000259" key="6">
    <source>
        <dbReference type="PROSITE" id="PS01225"/>
    </source>
</evidence>
<dbReference type="InterPro" id="IPR006207">
    <property type="entry name" value="Cys_knot_C"/>
</dbReference>
<keyword evidence="3" id="KW-1015">Disulfide bond</keyword>
<keyword evidence="8" id="KW-1185">Reference proteome</keyword>
<evidence type="ECO:0000256" key="2">
    <source>
        <dbReference type="ARBA" id="ARBA00022525"/>
    </source>
</evidence>
<dbReference type="Gene3D" id="2.10.90.10">
    <property type="entry name" value="Cystine-knot cytokines"/>
    <property type="match status" value="1"/>
</dbReference>
<keyword evidence="2" id="KW-0964">Secreted</keyword>
<dbReference type="Proteomes" id="UP001162480">
    <property type="component" value="Chromosome 10"/>
</dbReference>
<accession>A0AA36FBZ7</accession>
<evidence type="ECO:0000256" key="4">
    <source>
        <dbReference type="PROSITE-ProRule" id="PRU00039"/>
    </source>
</evidence>
<dbReference type="AlphaFoldDB" id="A0AA36FBZ7"/>
<dbReference type="SUPFAM" id="SSF57501">
    <property type="entry name" value="Cystine-knot cytokines"/>
    <property type="match status" value="1"/>
</dbReference>
<feature type="compositionally biased region" description="Low complexity" evidence="5">
    <location>
        <begin position="42"/>
        <end position="117"/>
    </location>
</feature>
<evidence type="ECO:0000313" key="7">
    <source>
        <dbReference type="EMBL" id="CAI9729263.1"/>
    </source>
</evidence>
<feature type="region of interest" description="Disordered" evidence="5">
    <location>
        <begin position="18"/>
        <end position="119"/>
    </location>
</feature>
<proteinExistence type="predicted"/>
<dbReference type="Pfam" id="PF00007">
    <property type="entry name" value="Cys_knot"/>
    <property type="match status" value="1"/>
</dbReference>
<dbReference type="InterPro" id="IPR006208">
    <property type="entry name" value="Glyco_hormone_CN"/>
</dbReference>
<evidence type="ECO:0000256" key="1">
    <source>
        <dbReference type="ARBA" id="ARBA00004613"/>
    </source>
</evidence>
<dbReference type="PROSITE" id="PS01225">
    <property type="entry name" value="CTCK_2"/>
    <property type="match status" value="1"/>
</dbReference>
<evidence type="ECO:0000256" key="3">
    <source>
        <dbReference type="ARBA" id="ARBA00023157"/>
    </source>
</evidence>
<organism evidence="7 8">
    <name type="scientific">Octopus vulgaris</name>
    <name type="common">Common octopus</name>
    <dbReference type="NCBI Taxonomy" id="6645"/>
    <lineage>
        <taxon>Eukaryota</taxon>
        <taxon>Metazoa</taxon>
        <taxon>Spiralia</taxon>
        <taxon>Lophotrochozoa</taxon>
        <taxon>Mollusca</taxon>
        <taxon>Cephalopoda</taxon>
        <taxon>Coleoidea</taxon>
        <taxon>Octopodiformes</taxon>
        <taxon>Octopoda</taxon>
        <taxon>Incirrata</taxon>
        <taxon>Octopodidae</taxon>
        <taxon>Octopus</taxon>
    </lineage>
</organism>
<name>A0AA36FBZ7_OCTVU</name>
<feature type="domain" description="CTCK" evidence="6">
    <location>
        <begin position="123"/>
        <end position="207"/>
    </location>
</feature>
<reference evidence="7" key="1">
    <citation type="submission" date="2023-08" db="EMBL/GenBank/DDBJ databases">
        <authorList>
            <person name="Alioto T."/>
            <person name="Alioto T."/>
            <person name="Gomez Garrido J."/>
        </authorList>
    </citation>
    <scope>NUCLEOTIDE SEQUENCE</scope>
</reference>
<feature type="compositionally biased region" description="Low complexity" evidence="5">
    <location>
        <begin position="23"/>
        <end position="34"/>
    </location>
</feature>
<comment type="caution">
    <text evidence="4">Lacks conserved residue(s) required for the propagation of feature annotation.</text>
</comment>
<sequence length="212" mass="22342">MMAIFNKMEWSQVIKAKTTSKPTTISGTSHISTSALTTQGVTKSSTITSSPSISEKTSPETSPQTSPETSPETTPGTTTSQTSTAPSSTETSVTSNATKVTTATPSSTESTVVPSTEAPKDQCQPFAVNITLKVMGCEAIHPVKVMECRGSCNSYARTREDGNIQSVCRCCAPAEVRQDSVMVTCANGKTHRHNFSRIVSCACNVCTGSEPM</sequence>
<comment type="subcellular location">
    <subcellularLocation>
        <location evidence="1">Secreted</location>
    </subcellularLocation>
</comment>
<dbReference type="InterPro" id="IPR029034">
    <property type="entry name" value="Cystine-knot_cytokine"/>
</dbReference>
<dbReference type="GO" id="GO:0005576">
    <property type="term" value="C:extracellular region"/>
    <property type="evidence" value="ECO:0007669"/>
    <property type="project" value="UniProtKB-SubCell"/>
</dbReference>
<dbReference type="SMART" id="SM00041">
    <property type="entry name" value="CT"/>
    <property type="match status" value="1"/>
</dbReference>
<protein>
    <recommendedName>
        <fullName evidence="6">CTCK domain-containing protein</fullName>
    </recommendedName>
</protein>